<accession>A0A518HZV2</accession>
<dbReference type="AlphaFoldDB" id="A0A518HZV2"/>
<gene>
    <name evidence="2" type="ORF">Enr13x_62820</name>
</gene>
<dbReference type="Gene3D" id="3.30.420.40">
    <property type="match status" value="1"/>
</dbReference>
<dbReference type="Proteomes" id="UP000319004">
    <property type="component" value="Chromosome"/>
</dbReference>
<dbReference type="InterPro" id="IPR002821">
    <property type="entry name" value="Hydantoinase_A"/>
</dbReference>
<dbReference type="InterPro" id="IPR002756">
    <property type="entry name" value="MfnF"/>
</dbReference>
<protein>
    <recommendedName>
        <fullName evidence="1">Hydantoinase A/oxoprolinase domain-containing protein</fullName>
    </recommendedName>
</protein>
<evidence type="ECO:0000313" key="2">
    <source>
        <dbReference type="EMBL" id="QDV46373.1"/>
    </source>
</evidence>
<evidence type="ECO:0000313" key="3">
    <source>
        <dbReference type="Proteomes" id="UP000319004"/>
    </source>
</evidence>
<reference evidence="2 3" key="1">
    <citation type="submission" date="2019-03" db="EMBL/GenBank/DDBJ databases">
        <title>Deep-cultivation of Planctomycetes and their phenomic and genomic characterization uncovers novel biology.</title>
        <authorList>
            <person name="Wiegand S."/>
            <person name="Jogler M."/>
            <person name="Boedeker C."/>
            <person name="Pinto D."/>
            <person name="Vollmers J."/>
            <person name="Rivas-Marin E."/>
            <person name="Kohn T."/>
            <person name="Peeters S.H."/>
            <person name="Heuer A."/>
            <person name="Rast P."/>
            <person name="Oberbeckmann S."/>
            <person name="Bunk B."/>
            <person name="Jeske O."/>
            <person name="Meyerdierks A."/>
            <person name="Storesund J.E."/>
            <person name="Kallscheuer N."/>
            <person name="Luecker S."/>
            <person name="Lage O.M."/>
            <person name="Pohl T."/>
            <person name="Merkel B.J."/>
            <person name="Hornburger P."/>
            <person name="Mueller R.-W."/>
            <person name="Bruemmer F."/>
            <person name="Labrenz M."/>
            <person name="Spormann A.M."/>
            <person name="Op den Camp H."/>
            <person name="Overmann J."/>
            <person name="Amann R."/>
            <person name="Jetten M.S.M."/>
            <person name="Mascher T."/>
            <person name="Medema M.H."/>
            <person name="Devos D.P."/>
            <person name="Kaster A.-K."/>
            <person name="Ovreas L."/>
            <person name="Rohde M."/>
            <person name="Galperin M.Y."/>
            <person name="Jogler C."/>
        </authorList>
    </citation>
    <scope>NUCLEOTIDE SEQUENCE [LARGE SCALE GENOMIC DNA]</scope>
    <source>
        <strain evidence="2 3">Enr13</strain>
    </source>
</reference>
<dbReference type="EMBL" id="CP037423">
    <property type="protein sequence ID" value="QDV46373.1"/>
    <property type="molecule type" value="Genomic_DNA"/>
</dbReference>
<feature type="domain" description="Hydantoinase A/oxoprolinase" evidence="1">
    <location>
        <begin position="63"/>
        <end position="288"/>
    </location>
</feature>
<keyword evidence="3" id="KW-1185">Reference proteome</keyword>
<dbReference type="Gene3D" id="3.30.420.190">
    <property type="entry name" value="conserved archaeal protein q6m145"/>
    <property type="match status" value="1"/>
</dbReference>
<name>A0A518HZV2_9BACT</name>
<dbReference type="NCBIfam" id="TIGR03123">
    <property type="entry name" value="one_C_unchar_1"/>
    <property type="match status" value="1"/>
</dbReference>
<organism evidence="2 3">
    <name type="scientific">Stieleria neptunia</name>
    <dbReference type="NCBI Taxonomy" id="2527979"/>
    <lineage>
        <taxon>Bacteria</taxon>
        <taxon>Pseudomonadati</taxon>
        <taxon>Planctomycetota</taxon>
        <taxon>Planctomycetia</taxon>
        <taxon>Pirellulales</taxon>
        <taxon>Pirellulaceae</taxon>
        <taxon>Stieleria</taxon>
    </lineage>
</organism>
<dbReference type="RefSeq" id="WP_145390504.1">
    <property type="nucleotide sequence ID" value="NZ_CP037423.1"/>
</dbReference>
<dbReference type="OrthoDB" id="1792672at2"/>
<dbReference type="Pfam" id="PF01968">
    <property type="entry name" value="Hydantoinase_A"/>
    <property type="match status" value="1"/>
</dbReference>
<dbReference type="GO" id="GO:0016787">
    <property type="term" value="F:hydrolase activity"/>
    <property type="evidence" value="ECO:0007669"/>
    <property type="project" value="InterPro"/>
</dbReference>
<sequence length="338" mass="36154">MSNLPPASDAVTLGVDIGGANLKYADTQGHVSSVEFPLWMRPDDLAGQLKSDFAAYPDSSRVVVTMTGELADCFLDRCVGVQHIVDQVCRAAKQCGWSSPEFYAVDGQFHSAAWAMEHVDLVAAANWHALAHWVARRFAPQLSGGGLLVDIGSTTTDLIPLGDGRIATPSRTDFERLSEGSLVYLGGGRTPVCALVDHLDWQGRPVAVMREVFATMDDVRLLLGYQPSDASDCRSADGKPRDAFHAANRIARMIGLDHRTVDLETAKRLAKQVHDQARTLVAEAIAALGGHGPLVVSGHCSDLLPTDIDSRQRISLPATLGEAVSRCAPAFAVAHLVG</sequence>
<proteinExistence type="predicted"/>
<dbReference type="KEGG" id="snep:Enr13x_62820"/>
<evidence type="ECO:0000259" key="1">
    <source>
        <dbReference type="Pfam" id="PF01968"/>
    </source>
</evidence>